<gene>
    <name evidence="2" type="ORF">FVW59_07615</name>
</gene>
<dbReference type="PIRSF" id="PIRSF028200">
    <property type="entry name" value="UCP028200"/>
    <property type="match status" value="1"/>
</dbReference>
<evidence type="ECO:0000256" key="1">
    <source>
        <dbReference type="SAM" id="Coils"/>
    </source>
</evidence>
<accession>A0A5C8ZWZ4</accession>
<protein>
    <recommendedName>
        <fullName evidence="4">Lipoprotein</fullName>
    </recommendedName>
</protein>
<dbReference type="InterPro" id="IPR016875">
    <property type="entry name" value="UCP028200"/>
</dbReference>
<dbReference type="EMBL" id="VRYZ01000003">
    <property type="protein sequence ID" value="TXS92284.1"/>
    <property type="molecule type" value="Genomic_DNA"/>
</dbReference>
<dbReference type="AlphaFoldDB" id="A0A5C8ZWZ4"/>
<keyword evidence="1" id="KW-0175">Coiled coil</keyword>
<dbReference type="Pfam" id="PF19795">
    <property type="entry name" value="DUF6279"/>
    <property type="match status" value="1"/>
</dbReference>
<comment type="caution">
    <text evidence="2">The sequence shown here is derived from an EMBL/GenBank/DDBJ whole genome shotgun (WGS) entry which is preliminary data.</text>
</comment>
<sequence length="290" mass="34022">MPALAILLLAVAGCSSTTFFYNRLDFLVPWYVDDYVDLDREQDEALAQLLQPFLDWHRREELPLYIGLLDEAEDMLDSDGLSLTELRELTRHMELAGERLQTRSLDWLLPIGEQLSDEQIEEFIVKLEDRQEELEEEYLDRDLEEYREDAYDRLQDNVQDYLGRLDRQQKDTLRGNIAGLERSDQLWLAERQAWIERLRLLLQREPGWQDGVREALATRWSSASPEYRRMYEHNISVIQRAVVEVVNSRSERQDRHLRNKVTGLREDFLALSRDGMPEGGEATAEPVTAP</sequence>
<dbReference type="Proteomes" id="UP000321933">
    <property type="component" value="Unassembled WGS sequence"/>
</dbReference>
<keyword evidence="3" id="KW-1185">Reference proteome</keyword>
<feature type="coiled-coil region" evidence="1">
    <location>
        <begin position="117"/>
        <end position="171"/>
    </location>
</feature>
<evidence type="ECO:0000313" key="3">
    <source>
        <dbReference type="Proteomes" id="UP000321933"/>
    </source>
</evidence>
<reference evidence="2 3" key="1">
    <citation type="submission" date="2019-08" db="EMBL/GenBank/DDBJ databases">
        <title>Parahaliea maris sp. nov., isolated from the surface seawater.</title>
        <authorList>
            <person name="Liu Y."/>
        </authorList>
    </citation>
    <scope>NUCLEOTIDE SEQUENCE [LARGE SCALE GENOMIC DNA]</scope>
    <source>
        <strain evidence="2 3">S2-26</strain>
    </source>
</reference>
<evidence type="ECO:0000313" key="2">
    <source>
        <dbReference type="EMBL" id="TXS92284.1"/>
    </source>
</evidence>
<dbReference type="OrthoDB" id="5767052at2"/>
<proteinExistence type="predicted"/>
<name>A0A5C8ZWZ4_9GAMM</name>
<dbReference type="RefSeq" id="WP_148063661.1">
    <property type="nucleotide sequence ID" value="NZ_VRYZ01000003.1"/>
</dbReference>
<organism evidence="2 3">
    <name type="scientific">Parahaliea aestuarii</name>
    <dbReference type="NCBI Taxonomy" id="1852021"/>
    <lineage>
        <taxon>Bacteria</taxon>
        <taxon>Pseudomonadati</taxon>
        <taxon>Pseudomonadota</taxon>
        <taxon>Gammaproteobacteria</taxon>
        <taxon>Cellvibrionales</taxon>
        <taxon>Halieaceae</taxon>
        <taxon>Parahaliea</taxon>
    </lineage>
</organism>
<evidence type="ECO:0008006" key="4">
    <source>
        <dbReference type="Google" id="ProtNLM"/>
    </source>
</evidence>